<sequence>MWISLFIQQHGLAGVPLFRNLAFRQITCKEPRQGWQWILRIINYCVPRSEHGASQEDWNQKVKRNGSITLLNKAEIYTHKMCDVKRAIMPKLAQEERLRNFEEEVEAFCTDLKKFYREDHVYKGTAGDFNADWPQKNTWRTSHRNLRPSME</sequence>
<organism evidence="1 2">
    <name type="scientific">Necator americanus</name>
    <name type="common">Human hookworm</name>
    <dbReference type="NCBI Taxonomy" id="51031"/>
    <lineage>
        <taxon>Eukaryota</taxon>
        <taxon>Metazoa</taxon>
        <taxon>Ecdysozoa</taxon>
        <taxon>Nematoda</taxon>
        <taxon>Chromadorea</taxon>
        <taxon>Rhabditida</taxon>
        <taxon>Rhabditina</taxon>
        <taxon>Rhabditomorpha</taxon>
        <taxon>Strongyloidea</taxon>
        <taxon>Ancylostomatidae</taxon>
        <taxon>Bunostominae</taxon>
        <taxon>Necator</taxon>
    </lineage>
</organism>
<evidence type="ECO:0000313" key="2">
    <source>
        <dbReference type="Proteomes" id="UP001303046"/>
    </source>
</evidence>
<name>A0ABR1ESR1_NECAM</name>
<keyword evidence="2" id="KW-1185">Reference proteome</keyword>
<dbReference type="Proteomes" id="UP001303046">
    <property type="component" value="Unassembled WGS sequence"/>
</dbReference>
<reference evidence="1 2" key="1">
    <citation type="submission" date="2023-08" db="EMBL/GenBank/DDBJ databases">
        <title>A Necator americanus chromosomal reference genome.</title>
        <authorList>
            <person name="Ilik V."/>
            <person name="Petrzelkova K.J."/>
            <person name="Pardy F."/>
            <person name="Fuh T."/>
            <person name="Niatou-Singa F.S."/>
            <person name="Gouil Q."/>
            <person name="Baker L."/>
            <person name="Ritchie M.E."/>
            <person name="Jex A.R."/>
            <person name="Gazzola D."/>
            <person name="Li H."/>
            <person name="Toshio Fujiwara R."/>
            <person name="Zhan B."/>
            <person name="Aroian R.V."/>
            <person name="Pafco B."/>
            <person name="Schwarz E.M."/>
        </authorList>
    </citation>
    <scope>NUCLEOTIDE SEQUENCE [LARGE SCALE GENOMIC DNA]</scope>
    <source>
        <strain evidence="1 2">Aroian</strain>
        <tissue evidence="1">Whole animal</tissue>
    </source>
</reference>
<comment type="caution">
    <text evidence="1">The sequence shown here is derived from an EMBL/GenBank/DDBJ whole genome shotgun (WGS) entry which is preliminary data.</text>
</comment>
<gene>
    <name evidence="1" type="primary">Necator_chrX.g25189</name>
    <name evidence="1" type="ORF">RB195_025023</name>
</gene>
<protein>
    <submittedName>
        <fullName evidence="1">Uncharacterized protein</fullName>
    </submittedName>
</protein>
<accession>A0ABR1ESR1</accession>
<evidence type="ECO:0000313" key="1">
    <source>
        <dbReference type="EMBL" id="KAK6764926.1"/>
    </source>
</evidence>
<dbReference type="EMBL" id="JAVFWL010000006">
    <property type="protein sequence ID" value="KAK6764926.1"/>
    <property type="molecule type" value="Genomic_DNA"/>
</dbReference>
<proteinExistence type="predicted"/>